<keyword evidence="7" id="KW-1185">Reference proteome</keyword>
<protein>
    <submittedName>
        <fullName evidence="6">Transcriptional regulator, TetR family</fullName>
    </submittedName>
</protein>
<evidence type="ECO:0000313" key="7">
    <source>
        <dbReference type="Proteomes" id="UP000315636"/>
    </source>
</evidence>
<dbReference type="EMBL" id="FXTI01000003">
    <property type="protein sequence ID" value="SMO57216.1"/>
    <property type="molecule type" value="Genomic_DNA"/>
</dbReference>
<dbReference type="SUPFAM" id="SSF48498">
    <property type="entry name" value="Tetracyclin repressor-like, C-terminal domain"/>
    <property type="match status" value="1"/>
</dbReference>
<evidence type="ECO:0000256" key="4">
    <source>
        <dbReference type="PROSITE-ProRule" id="PRU00335"/>
    </source>
</evidence>
<name>A0A521CCR5_9BACL</name>
<dbReference type="InterPro" id="IPR009057">
    <property type="entry name" value="Homeodomain-like_sf"/>
</dbReference>
<evidence type="ECO:0000256" key="3">
    <source>
        <dbReference type="ARBA" id="ARBA00023163"/>
    </source>
</evidence>
<keyword evidence="2 4" id="KW-0238">DNA-binding</keyword>
<gene>
    <name evidence="6" type="ORF">SAMN06264849_103278</name>
</gene>
<keyword evidence="1" id="KW-0805">Transcription regulation</keyword>
<reference evidence="6 7" key="1">
    <citation type="submission" date="2017-05" db="EMBL/GenBank/DDBJ databases">
        <authorList>
            <person name="Varghese N."/>
            <person name="Submissions S."/>
        </authorList>
    </citation>
    <scope>NUCLEOTIDE SEQUENCE [LARGE SCALE GENOMIC DNA]</scope>
    <source>
        <strain evidence="6 7">DSM 45474</strain>
    </source>
</reference>
<dbReference type="SUPFAM" id="SSF46689">
    <property type="entry name" value="Homeodomain-like"/>
    <property type="match status" value="1"/>
</dbReference>
<feature type="DNA-binding region" description="H-T-H motif" evidence="4">
    <location>
        <begin position="27"/>
        <end position="46"/>
    </location>
</feature>
<keyword evidence="3" id="KW-0804">Transcription</keyword>
<organism evidence="6 7">
    <name type="scientific">Melghirimyces algeriensis</name>
    <dbReference type="NCBI Taxonomy" id="910412"/>
    <lineage>
        <taxon>Bacteria</taxon>
        <taxon>Bacillati</taxon>
        <taxon>Bacillota</taxon>
        <taxon>Bacilli</taxon>
        <taxon>Bacillales</taxon>
        <taxon>Thermoactinomycetaceae</taxon>
        <taxon>Melghirimyces</taxon>
    </lineage>
</organism>
<dbReference type="InterPro" id="IPR001647">
    <property type="entry name" value="HTH_TetR"/>
</dbReference>
<evidence type="ECO:0000256" key="1">
    <source>
        <dbReference type="ARBA" id="ARBA00023015"/>
    </source>
</evidence>
<evidence type="ECO:0000313" key="6">
    <source>
        <dbReference type="EMBL" id="SMO57216.1"/>
    </source>
</evidence>
<feature type="domain" description="HTH tetR-type" evidence="5">
    <location>
        <begin position="4"/>
        <end position="64"/>
    </location>
</feature>
<dbReference type="Gene3D" id="1.10.357.10">
    <property type="entry name" value="Tetracycline Repressor, domain 2"/>
    <property type="match status" value="1"/>
</dbReference>
<sequence>MSRSIKKEAILDTAESLFYDHGFHAIGLKKILEEANVAIMTLYNHFSSKEQLIEEILKRRESQYWLYLDSFVEEGSASPFLQVVKAHVNWLNDKGKNGCMFLRAMEEFAGTDNQIENIARNHKNKLLKYLRDLGQKSGYANDEDIAFQMTVLLEGATSMAEIVGPQQAGKQAISMAQSLLNTWRR</sequence>
<dbReference type="Proteomes" id="UP000315636">
    <property type="component" value="Unassembled WGS sequence"/>
</dbReference>
<evidence type="ECO:0000256" key="2">
    <source>
        <dbReference type="ARBA" id="ARBA00023125"/>
    </source>
</evidence>
<dbReference type="PRINTS" id="PR00455">
    <property type="entry name" value="HTHTETR"/>
</dbReference>
<dbReference type="OrthoDB" id="116240at2"/>
<dbReference type="PANTHER" id="PTHR47506">
    <property type="entry name" value="TRANSCRIPTIONAL REGULATORY PROTEIN"/>
    <property type="match status" value="1"/>
</dbReference>
<dbReference type="Pfam" id="PF00440">
    <property type="entry name" value="TetR_N"/>
    <property type="match status" value="1"/>
</dbReference>
<evidence type="ECO:0000259" key="5">
    <source>
        <dbReference type="PROSITE" id="PS50977"/>
    </source>
</evidence>
<accession>A0A521CCR5</accession>
<dbReference type="AlphaFoldDB" id="A0A521CCR5"/>
<dbReference type="RefSeq" id="WP_142505013.1">
    <property type="nucleotide sequence ID" value="NZ_FXTI01000003.1"/>
</dbReference>
<dbReference type="GO" id="GO:0003677">
    <property type="term" value="F:DNA binding"/>
    <property type="evidence" value="ECO:0007669"/>
    <property type="project" value="UniProtKB-UniRule"/>
</dbReference>
<proteinExistence type="predicted"/>
<dbReference type="InterPro" id="IPR036271">
    <property type="entry name" value="Tet_transcr_reg_TetR-rel_C_sf"/>
</dbReference>
<dbReference type="PANTHER" id="PTHR47506:SF1">
    <property type="entry name" value="HTH-TYPE TRANSCRIPTIONAL REGULATOR YJDC"/>
    <property type="match status" value="1"/>
</dbReference>
<dbReference type="PROSITE" id="PS50977">
    <property type="entry name" value="HTH_TETR_2"/>
    <property type="match status" value="1"/>
</dbReference>